<dbReference type="PANTHER" id="PTHR37848:SF1">
    <property type="entry name" value="SUN DOMAIN-CONTAINING PROTEIN"/>
    <property type="match status" value="1"/>
</dbReference>
<comment type="caution">
    <text evidence="3">The sequence shown here is derived from an EMBL/GenBank/DDBJ whole genome shotgun (WGS) entry which is preliminary data.</text>
</comment>
<feature type="region of interest" description="Disordered" evidence="1">
    <location>
        <begin position="347"/>
        <end position="370"/>
    </location>
</feature>
<evidence type="ECO:0000313" key="3">
    <source>
        <dbReference type="EMBL" id="KAF7310886.1"/>
    </source>
</evidence>
<reference evidence="3" key="1">
    <citation type="submission" date="2020-05" db="EMBL/GenBank/DDBJ databases">
        <title>Mycena genomes resolve the evolution of fungal bioluminescence.</title>
        <authorList>
            <person name="Tsai I.J."/>
        </authorList>
    </citation>
    <scope>NUCLEOTIDE SEQUENCE</scope>
    <source>
        <strain evidence="3">110903Hualien_Pintung</strain>
    </source>
</reference>
<feature type="compositionally biased region" description="Low complexity" evidence="1">
    <location>
        <begin position="347"/>
        <end position="361"/>
    </location>
</feature>
<dbReference type="AlphaFoldDB" id="A0A8H6T612"/>
<name>A0A8H6T612_MYCCL</name>
<keyword evidence="4" id="KW-1185">Reference proteome</keyword>
<evidence type="ECO:0000256" key="1">
    <source>
        <dbReference type="SAM" id="MobiDB-lite"/>
    </source>
</evidence>
<dbReference type="OrthoDB" id="203796at2759"/>
<gene>
    <name evidence="3" type="ORF">HMN09_00631800</name>
</gene>
<evidence type="ECO:0000256" key="2">
    <source>
        <dbReference type="SAM" id="Phobius"/>
    </source>
</evidence>
<dbReference type="Proteomes" id="UP000613580">
    <property type="component" value="Unassembled WGS sequence"/>
</dbReference>
<feature type="transmembrane region" description="Helical" evidence="2">
    <location>
        <begin position="299"/>
        <end position="316"/>
    </location>
</feature>
<feature type="region of interest" description="Disordered" evidence="1">
    <location>
        <begin position="1"/>
        <end position="28"/>
    </location>
</feature>
<proteinExistence type="predicted"/>
<organism evidence="3 4">
    <name type="scientific">Mycena chlorophos</name>
    <name type="common">Agaric fungus</name>
    <name type="synonym">Agaricus chlorophos</name>
    <dbReference type="NCBI Taxonomy" id="658473"/>
    <lineage>
        <taxon>Eukaryota</taxon>
        <taxon>Fungi</taxon>
        <taxon>Dikarya</taxon>
        <taxon>Basidiomycota</taxon>
        <taxon>Agaricomycotina</taxon>
        <taxon>Agaricomycetes</taxon>
        <taxon>Agaricomycetidae</taxon>
        <taxon>Agaricales</taxon>
        <taxon>Marasmiineae</taxon>
        <taxon>Mycenaceae</taxon>
        <taxon>Mycena</taxon>
    </lineage>
</organism>
<keyword evidence="2" id="KW-1133">Transmembrane helix</keyword>
<keyword evidence="2" id="KW-0472">Membrane</keyword>
<dbReference type="EMBL" id="JACAZE010000007">
    <property type="protein sequence ID" value="KAF7310886.1"/>
    <property type="molecule type" value="Genomic_DNA"/>
</dbReference>
<sequence>MILTEADPPPYKDDPLEPGPSRPVSYQDHATGILVDIPEIHVPDGGELPPPEFTPYEAESFQTSDGCTVSHDGHLNTDGEALYRFLLSESTKHPVFQLHCSGSHSETRYRRVDHRESDGRIRTRTESFTETVQDFNFYIDASNLAGPIHWSVDDLEPAYRGAMVREVETSEGNCRTTKRSENKRFKAWVEDRTARGLPPWVGSGAAFAQGMSLDAPVLRSSKTLRQWADIYCASPKILKEFVYEKVVYGWNIRQLENAVRAVIVAAPYRGDITVEFITSANKVYVRPDNRLSRLLSNKWFKFLTIVLLIFPFIWLFKRFHAQGGGTWSVCGGAYSLKSWAHEEPEPTDVSVSKTVASSSTDPSPPSRRLVGTTEGAWFRRWQSTIGRAVVTRFQNSPSSAMYTTMEEDLPQAQILDGY</sequence>
<protein>
    <submittedName>
        <fullName evidence="3">Uncharacterized protein</fullName>
    </submittedName>
</protein>
<keyword evidence="2" id="KW-0812">Transmembrane</keyword>
<evidence type="ECO:0000313" key="4">
    <source>
        <dbReference type="Proteomes" id="UP000613580"/>
    </source>
</evidence>
<dbReference type="PANTHER" id="PTHR37848">
    <property type="entry name" value="EXPRESSED PROTEIN"/>
    <property type="match status" value="1"/>
</dbReference>
<accession>A0A8H6T612</accession>